<keyword evidence="2" id="KW-1133">Transmembrane helix</keyword>
<evidence type="ECO:0000313" key="4">
    <source>
        <dbReference type="EMBL" id="GAA1863797.1"/>
    </source>
</evidence>
<feature type="region of interest" description="Disordered" evidence="1">
    <location>
        <begin position="266"/>
        <end position="304"/>
    </location>
</feature>
<dbReference type="InterPro" id="IPR006120">
    <property type="entry name" value="Resolvase_HTH_dom"/>
</dbReference>
<evidence type="ECO:0000259" key="3">
    <source>
        <dbReference type="Pfam" id="PF02796"/>
    </source>
</evidence>
<organism evidence="4 5">
    <name type="scientific">Myceligenerans crystallogenes</name>
    <dbReference type="NCBI Taxonomy" id="316335"/>
    <lineage>
        <taxon>Bacteria</taxon>
        <taxon>Bacillati</taxon>
        <taxon>Actinomycetota</taxon>
        <taxon>Actinomycetes</taxon>
        <taxon>Micrococcales</taxon>
        <taxon>Promicromonosporaceae</taxon>
        <taxon>Myceligenerans</taxon>
    </lineage>
</organism>
<dbReference type="RefSeq" id="WP_344102670.1">
    <property type="nucleotide sequence ID" value="NZ_BAAANL010000004.1"/>
</dbReference>
<sequence>MNATASKPRPGLVAAVAVAVISTVTAYLAMVAFGTDVLHMPAWLAFVCSGVFELSLVTVALLAREAARDNRPSGILLMLTWALSATSGVFAAWHEFVSLPFTEAIGAALFRFLTPLLAALMWHLALIGDRHLATGASWSGMRTTARMHVLFLATEDLYRIQADVDGSWASRRRLAIAARRRRKARAIALRSVAPQDMRAHCAAHVDAVKAQADADAELAALHVAHRARLAGVLGGQAPVSTTSADTQSPYAVQAAKAVSTEVAQIVSTNESTGSSMDKPVDPPRRTGRNRRGQSTRTTSTRTLDATMANEIVTRRAAGDRPVDIAAALGLGRSTVYKVLKNETTPDTTPATTTDTTTPAPAVLAEVN</sequence>
<gene>
    <name evidence="4" type="ORF">GCM10009751_22240</name>
</gene>
<accession>A0ABP4ZMC2</accession>
<feature type="transmembrane region" description="Helical" evidence="2">
    <location>
        <begin position="105"/>
        <end position="127"/>
    </location>
</feature>
<feature type="transmembrane region" description="Helical" evidence="2">
    <location>
        <begin position="75"/>
        <end position="93"/>
    </location>
</feature>
<name>A0ABP4ZMC2_9MICO</name>
<comment type="caution">
    <text evidence="4">The sequence shown here is derived from an EMBL/GenBank/DDBJ whole genome shotgun (WGS) entry which is preliminary data.</text>
</comment>
<keyword evidence="5" id="KW-1185">Reference proteome</keyword>
<reference evidence="5" key="1">
    <citation type="journal article" date="2019" name="Int. J. Syst. Evol. Microbiol.">
        <title>The Global Catalogue of Microorganisms (GCM) 10K type strain sequencing project: providing services to taxonomists for standard genome sequencing and annotation.</title>
        <authorList>
            <consortium name="The Broad Institute Genomics Platform"/>
            <consortium name="The Broad Institute Genome Sequencing Center for Infectious Disease"/>
            <person name="Wu L."/>
            <person name="Ma J."/>
        </authorList>
    </citation>
    <scope>NUCLEOTIDE SEQUENCE [LARGE SCALE GENOMIC DNA]</scope>
    <source>
        <strain evidence="5">JCM 14326</strain>
    </source>
</reference>
<feature type="compositionally biased region" description="Polar residues" evidence="1">
    <location>
        <begin position="266"/>
        <end position="275"/>
    </location>
</feature>
<dbReference type="Proteomes" id="UP001501094">
    <property type="component" value="Unassembled WGS sequence"/>
</dbReference>
<keyword evidence="2" id="KW-0812">Transmembrane</keyword>
<evidence type="ECO:0000256" key="2">
    <source>
        <dbReference type="SAM" id="Phobius"/>
    </source>
</evidence>
<evidence type="ECO:0000313" key="5">
    <source>
        <dbReference type="Proteomes" id="UP001501094"/>
    </source>
</evidence>
<keyword evidence="2" id="KW-0472">Membrane</keyword>
<dbReference type="EMBL" id="BAAANL010000004">
    <property type="protein sequence ID" value="GAA1863797.1"/>
    <property type="molecule type" value="Genomic_DNA"/>
</dbReference>
<feature type="domain" description="Resolvase HTH" evidence="3">
    <location>
        <begin position="307"/>
        <end position="340"/>
    </location>
</feature>
<protein>
    <recommendedName>
        <fullName evidence="3">Resolvase HTH domain-containing protein</fullName>
    </recommendedName>
</protein>
<dbReference type="Pfam" id="PF02796">
    <property type="entry name" value="HTH_7"/>
    <property type="match status" value="1"/>
</dbReference>
<proteinExistence type="predicted"/>
<evidence type="ECO:0000256" key="1">
    <source>
        <dbReference type="SAM" id="MobiDB-lite"/>
    </source>
</evidence>
<feature type="transmembrane region" description="Helical" evidence="2">
    <location>
        <begin position="12"/>
        <end position="34"/>
    </location>
</feature>
<feature type="region of interest" description="Disordered" evidence="1">
    <location>
        <begin position="342"/>
        <end position="367"/>
    </location>
</feature>
<feature type="compositionally biased region" description="Low complexity" evidence="1">
    <location>
        <begin position="344"/>
        <end position="361"/>
    </location>
</feature>
<feature type="transmembrane region" description="Helical" evidence="2">
    <location>
        <begin position="40"/>
        <end position="63"/>
    </location>
</feature>